<accession>A0ABP4ABU2</accession>
<name>A0ABP4ABU2_9ACTN</name>
<sequence length="81" mass="9149">MDQQVGEEGAHLRLRHPHGLAVGRPHRKRTKHTKSHLLTVPAARPQERAEHTESHLLTPPPANPQEIVRGHRHSSAHENEP</sequence>
<feature type="region of interest" description="Disordered" evidence="1">
    <location>
        <begin position="1"/>
        <end position="81"/>
    </location>
</feature>
<feature type="compositionally biased region" description="Basic and acidic residues" evidence="1">
    <location>
        <begin position="45"/>
        <end position="54"/>
    </location>
</feature>
<evidence type="ECO:0000313" key="2">
    <source>
        <dbReference type="EMBL" id="GAA0934035.1"/>
    </source>
</evidence>
<protein>
    <submittedName>
        <fullName evidence="2">Uncharacterized protein</fullName>
    </submittedName>
</protein>
<comment type="caution">
    <text evidence="2">The sequence shown here is derived from an EMBL/GenBank/DDBJ whole genome shotgun (WGS) entry which is preliminary data.</text>
</comment>
<evidence type="ECO:0000313" key="3">
    <source>
        <dbReference type="Proteomes" id="UP001501578"/>
    </source>
</evidence>
<organism evidence="2 3">
    <name type="scientific">Nonomuraea longicatena</name>
    <dbReference type="NCBI Taxonomy" id="83682"/>
    <lineage>
        <taxon>Bacteria</taxon>
        <taxon>Bacillati</taxon>
        <taxon>Actinomycetota</taxon>
        <taxon>Actinomycetes</taxon>
        <taxon>Streptosporangiales</taxon>
        <taxon>Streptosporangiaceae</taxon>
        <taxon>Nonomuraea</taxon>
    </lineage>
</organism>
<gene>
    <name evidence="2" type="ORF">GCM10009560_40780</name>
</gene>
<dbReference type="EMBL" id="BAAAHQ010000021">
    <property type="protein sequence ID" value="GAA0934035.1"/>
    <property type="molecule type" value="Genomic_DNA"/>
</dbReference>
<proteinExistence type="predicted"/>
<feature type="compositionally biased region" description="Basic residues" evidence="1">
    <location>
        <begin position="12"/>
        <end position="35"/>
    </location>
</feature>
<dbReference type="Proteomes" id="UP001501578">
    <property type="component" value="Unassembled WGS sequence"/>
</dbReference>
<reference evidence="3" key="1">
    <citation type="journal article" date="2019" name="Int. J. Syst. Evol. Microbiol.">
        <title>The Global Catalogue of Microorganisms (GCM) 10K type strain sequencing project: providing services to taxonomists for standard genome sequencing and annotation.</title>
        <authorList>
            <consortium name="The Broad Institute Genomics Platform"/>
            <consortium name="The Broad Institute Genome Sequencing Center for Infectious Disease"/>
            <person name="Wu L."/>
            <person name="Ma J."/>
        </authorList>
    </citation>
    <scope>NUCLEOTIDE SEQUENCE [LARGE SCALE GENOMIC DNA]</scope>
    <source>
        <strain evidence="3">JCM 11136</strain>
    </source>
</reference>
<evidence type="ECO:0000256" key="1">
    <source>
        <dbReference type="SAM" id="MobiDB-lite"/>
    </source>
</evidence>
<keyword evidence="3" id="KW-1185">Reference proteome</keyword>